<dbReference type="InterPro" id="IPR043154">
    <property type="entry name" value="Sec-1-like_dom1"/>
</dbReference>
<dbReference type="InterPro" id="IPR043127">
    <property type="entry name" value="Sec-1-like_dom3a"/>
</dbReference>
<dbReference type="PANTHER" id="PTHR11679">
    <property type="entry name" value="VESICLE PROTEIN SORTING-ASSOCIATED"/>
    <property type="match status" value="1"/>
</dbReference>
<evidence type="ECO:0000313" key="3">
    <source>
        <dbReference type="EMBL" id="KAG0146790.1"/>
    </source>
</evidence>
<dbReference type="InterPro" id="IPR001619">
    <property type="entry name" value="Sec1-like"/>
</dbReference>
<dbReference type="Gene3D" id="3.40.50.2060">
    <property type="match status" value="1"/>
</dbReference>
<dbReference type="Gene3D" id="3.90.830.10">
    <property type="entry name" value="Syntaxin Binding Protein 1, Chain A, domain 2"/>
    <property type="match status" value="1"/>
</dbReference>
<dbReference type="InterPro" id="IPR036045">
    <property type="entry name" value="Sec1-like_sf"/>
</dbReference>
<feature type="region of interest" description="Disordered" evidence="2">
    <location>
        <begin position="627"/>
        <end position="761"/>
    </location>
</feature>
<dbReference type="Gene3D" id="1.25.40.60">
    <property type="match status" value="1"/>
</dbReference>
<organism evidence="3 4">
    <name type="scientific">Cronartium quercuum f. sp. fusiforme G11</name>
    <dbReference type="NCBI Taxonomy" id="708437"/>
    <lineage>
        <taxon>Eukaryota</taxon>
        <taxon>Fungi</taxon>
        <taxon>Dikarya</taxon>
        <taxon>Basidiomycota</taxon>
        <taxon>Pucciniomycotina</taxon>
        <taxon>Pucciniomycetes</taxon>
        <taxon>Pucciniales</taxon>
        <taxon>Coleosporiaceae</taxon>
        <taxon>Cronartium</taxon>
    </lineage>
</organism>
<keyword evidence="4" id="KW-1185">Reference proteome</keyword>
<sequence length="761" mass="84900">MPFSLIELLRKRYLDTIQSVKPTNGHWKILVVDKHSKNLIEGVLKTFEILELGVQQIDSIEAPRQPSPNLEAIYILAPTSKNVNRIICDFSPAPASSRKGAPPSSTGPKYAGAHLFFIDALDDAFVHDLTASPASDYLRQLVELFTNIWPEEPQVYTLRPPNPRSLFTLYGPPERSVQDAVAAWEEEIGWISKSLVNLLATLGEKPYIRYYNPSTPPLGPAAAAKEHLCKRLASCLQKDLEDYCQTNEDFPPPSDPPRPRGTMFITERAMDLNAPLLHEFTYQAMCNDLLDIKDNQYIYTFKDQSGEWEEKEVTLSDDDKVWVEVRHMHMKDALDKLIHDFKAYATEHGHLTSGSSLNDMKDMLASLPHLKESKEKLSLHLSMAETCMELFEKKQLPLAASVEQSCSTGMTAEGKTPKSIVEEMVPLLDDRAVSTIDKLRIIALYVLYRDGVPDEDRRRLYQHARLGLHEMDAVNNLVHLGANVAKDSGKRRKQLFKQPLDENDYDISRYRPLVKLMLEDAVANKLDKTVFPYMGESPMSANAKANGAGLAANLAAPTSLRSAKPSWQKPKSKVTNEVRQRMIVFIAGGMTHSEIRSAYSVSEAHSKDVIIGSTCIYTPKSFIHDLSQIDRGGPSGTNQPPPSAAYEGKQLRPSKKAPDPRQRLQAADDRYAYEPPPPSRPVPRTTPYPQSSRPHSEHSYAPTPAPAPTYRQPAASSIALPVDRLGVGSAAQQTPIPSPSLSSYKPETKEKKKGFFGRSKK</sequence>
<gene>
    <name evidence="3" type="ORF">CROQUDRAFT_656975</name>
</gene>
<accession>A0A9P6NGZ8</accession>
<dbReference type="GO" id="GO:0016192">
    <property type="term" value="P:vesicle-mediated transport"/>
    <property type="evidence" value="ECO:0007669"/>
    <property type="project" value="InterPro"/>
</dbReference>
<comment type="caution">
    <text evidence="3">The sequence shown here is derived from an EMBL/GenBank/DDBJ whole genome shotgun (WGS) entry which is preliminary data.</text>
</comment>
<protein>
    <recommendedName>
        <fullName evidence="5">Sec1-like protein</fullName>
    </recommendedName>
</protein>
<feature type="compositionally biased region" description="Polar residues" evidence="2">
    <location>
        <begin position="730"/>
        <end position="745"/>
    </location>
</feature>
<dbReference type="SUPFAM" id="SSF56815">
    <property type="entry name" value="Sec1/munc18-like (SM) proteins"/>
    <property type="match status" value="1"/>
</dbReference>
<evidence type="ECO:0008006" key="5">
    <source>
        <dbReference type="Google" id="ProtNLM"/>
    </source>
</evidence>
<dbReference type="EMBL" id="MU167256">
    <property type="protein sequence ID" value="KAG0146790.1"/>
    <property type="molecule type" value="Genomic_DNA"/>
</dbReference>
<evidence type="ECO:0000256" key="2">
    <source>
        <dbReference type="SAM" id="MobiDB-lite"/>
    </source>
</evidence>
<dbReference type="Gene3D" id="3.40.50.1910">
    <property type="match status" value="1"/>
</dbReference>
<dbReference type="PIRSF" id="PIRSF005715">
    <property type="entry name" value="VPS45_Sec1"/>
    <property type="match status" value="1"/>
</dbReference>
<dbReference type="InterPro" id="IPR027482">
    <property type="entry name" value="Sec1-like_dom2"/>
</dbReference>
<feature type="compositionally biased region" description="Pro residues" evidence="2">
    <location>
        <begin position="674"/>
        <end position="686"/>
    </location>
</feature>
<evidence type="ECO:0000256" key="1">
    <source>
        <dbReference type="ARBA" id="ARBA00009884"/>
    </source>
</evidence>
<dbReference type="AlphaFoldDB" id="A0A9P6NGZ8"/>
<comment type="similarity">
    <text evidence="1">Belongs to the STXBP/unc-18/SEC1 family.</text>
</comment>
<feature type="compositionally biased region" description="Basic residues" evidence="2">
    <location>
        <begin position="751"/>
        <end position="761"/>
    </location>
</feature>
<proteinExistence type="inferred from homology"/>
<dbReference type="Proteomes" id="UP000886653">
    <property type="component" value="Unassembled WGS sequence"/>
</dbReference>
<dbReference type="Pfam" id="PF00995">
    <property type="entry name" value="Sec1"/>
    <property type="match status" value="1"/>
</dbReference>
<evidence type="ECO:0000313" key="4">
    <source>
        <dbReference type="Proteomes" id="UP000886653"/>
    </source>
</evidence>
<dbReference type="OrthoDB" id="2500524at2759"/>
<reference evidence="3" key="1">
    <citation type="submission" date="2013-11" db="EMBL/GenBank/DDBJ databases">
        <title>Genome sequence of the fusiform rust pathogen reveals effectors for host alternation and coevolution with pine.</title>
        <authorList>
            <consortium name="DOE Joint Genome Institute"/>
            <person name="Smith K."/>
            <person name="Pendleton A."/>
            <person name="Kubisiak T."/>
            <person name="Anderson C."/>
            <person name="Salamov A."/>
            <person name="Aerts A."/>
            <person name="Riley R."/>
            <person name="Clum A."/>
            <person name="Lindquist E."/>
            <person name="Ence D."/>
            <person name="Campbell M."/>
            <person name="Kronenberg Z."/>
            <person name="Feau N."/>
            <person name="Dhillon B."/>
            <person name="Hamelin R."/>
            <person name="Burleigh J."/>
            <person name="Smith J."/>
            <person name="Yandell M."/>
            <person name="Nelson C."/>
            <person name="Grigoriev I."/>
            <person name="Davis J."/>
        </authorList>
    </citation>
    <scope>NUCLEOTIDE SEQUENCE</scope>
    <source>
        <strain evidence="3">G11</strain>
    </source>
</reference>
<name>A0A9P6NGZ8_9BASI</name>
<feature type="compositionally biased region" description="Basic and acidic residues" evidence="2">
    <location>
        <begin position="656"/>
        <end position="672"/>
    </location>
</feature>